<reference evidence="7" key="1">
    <citation type="journal article" date="2016" name="Proc. Natl. Acad. Sci. U.S.A.">
        <title>Chromosome-level assembly of Arabidopsis thaliana Ler reveals the extent of translocation and inversion polymorphisms.</title>
        <authorList>
            <person name="Zapata L."/>
            <person name="Ding J."/>
            <person name="Willing E.M."/>
            <person name="Hartwig B."/>
            <person name="Bezdan D."/>
            <person name="Jiao W.B."/>
            <person name="Patel V."/>
            <person name="Velikkakam James G."/>
            <person name="Koornneef M."/>
            <person name="Ossowski S."/>
            <person name="Schneeberger K."/>
        </authorList>
    </citation>
    <scope>NUCLEOTIDE SEQUENCE [LARGE SCALE GENOMIC DNA]</scope>
    <source>
        <strain evidence="7">cv. Landsberg erecta</strain>
    </source>
</reference>
<accession>A0A178W304</accession>
<evidence type="ECO:0000256" key="2">
    <source>
        <dbReference type="ARBA" id="ARBA00022989"/>
    </source>
</evidence>
<evidence type="ECO:0000313" key="6">
    <source>
        <dbReference type="EMBL" id="OAP11502.1"/>
    </source>
</evidence>
<keyword evidence="3 4" id="KW-0472">Membrane</keyword>
<keyword evidence="1 4" id="KW-0812">Transmembrane</keyword>
<keyword evidence="5" id="KW-0732">Signal</keyword>
<dbReference type="InterPro" id="IPR030184">
    <property type="entry name" value="WAT1-related"/>
</dbReference>
<evidence type="ECO:0000256" key="5">
    <source>
        <dbReference type="SAM" id="SignalP"/>
    </source>
</evidence>
<evidence type="ECO:0000313" key="7">
    <source>
        <dbReference type="Proteomes" id="UP000078284"/>
    </source>
</evidence>
<comment type="caution">
    <text evidence="6">The sequence shown here is derived from an EMBL/GenBank/DDBJ whole genome shotgun (WGS) entry which is preliminary data.</text>
</comment>
<sequence>MACMKKALPFILMVLLQIGYAGMDILTKDVLNKGMSIYVLSVYRHGVATVVMAPFAFYFDKYSLHFHLYFNFSHKT</sequence>
<dbReference type="GO" id="GO:0016020">
    <property type="term" value="C:membrane"/>
    <property type="evidence" value="ECO:0007669"/>
    <property type="project" value="InterPro"/>
</dbReference>
<name>A0A178W304_ARATH</name>
<dbReference type="GO" id="GO:0022857">
    <property type="term" value="F:transmembrane transporter activity"/>
    <property type="evidence" value="ECO:0007669"/>
    <property type="project" value="InterPro"/>
</dbReference>
<dbReference type="Proteomes" id="UP000078284">
    <property type="component" value="Chromosome 2"/>
</dbReference>
<feature type="chain" id="PRO_5008095526" evidence="5">
    <location>
        <begin position="22"/>
        <end position="76"/>
    </location>
</feature>
<feature type="transmembrane region" description="Helical" evidence="4">
    <location>
        <begin position="37"/>
        <end position="59"/>
    </location>
</feature>
<keyword evidence="2 4" id="KW-1133">Transmembrane helix</keyword>
<dbReference type="ExpressionAtlas" id="A0A178W304">
    <property type="expression patterns" value="baseline and differential"/>
</dbReference>
<evidence type="ECO:0000256" key="3">
    <source>
        <dbReference type="ARBA" id="ARBA00023136"/>
    </source>
</evidence>
<protein>
    <submittedName>
        <fullName evidence="6">UMAMIT13</fullName>
    </submittedName>
</protein>
<dbReference type="EMBL" id="LUHQ01000002">
    <property type="protein sequence ID" value="OAP11502.1"/>
    <property type="molecule type" value="Genomic_DNA"/>
</dbReference>
<dbReference type="AlphaFoldDB" id="A0A178W304"/>
<proteinExistence type="predicted"/>
<evidence type="ECO:0000256" key="4">
    <source>
        <dbReference type="SAM" id="Phobius"/>
    </source>
</evidence>
<dbReference type="PANTHER" id="PTHR31218">
    <property type="entry name" value="WAT1-RELATED PROTEIN"/>
    <property type="match status" value="1"/>
</dbReference>
<feature type="signal peptide" evidence="5">
    <location>
        <begin position="1"/>
        <end position="21"/>
    </location>
</feature>
<organism evidence="6 7">
    <name type="scientific">Arabidopsis thaliana</name>
    <name type="common">Mouse-ear cress</name>
    <dbReference type="NCBI Taxonomy" id="3702"/>
    <lineage>
        <taxon>Eukaryota</taxon>
        <taxon>Viridiplantae</taxon>
        <taxon>Streptophyta</taxon>
        <taxon>Embryophyta</taxon>
        <taxon>Tracheophyta</taxon>
        <taxon>Spermatophyta</taxon>
        <taxon>Magnoliopsida</taxon>
        <taxon>eudicotyledons</taxon>
        <taxon>Gunneridae</taxon>
        <taxon>Pentapetalae</taxon>
        <taxon>rosids</taxon>
        <taxon>malvids</taxon>
        <taxon>Brassicales</taxon>
        <taxon>Brassicaceae</taxon>
        <taxon>Camelineae</taxon>
        <taxon>Arabidopsis</taxon>
    </lineage>
</organism>
<evidence type="ECO:0000256" key="1">
    <source>
        <dbReference type="ARBA" id="ARBA00022692"/>
    </source>
</evidence>
<gene>
    <name evidence="6" type="ordered locus">AXX17_At2g34250</name>
</gene>